<dbReference type="AlphaFoldDB" id="A0A0R3LF21"/>
<dbReference type="InterPro" id="IPR008482">
    <property type="entry name" value="DUF763"/>
</dbReference>
<name>A0A0R3LF21_9BRAD</name>
<evidence type="ECO:0000313" key="1">
    <source>
        <dbReference type="EMBL" id="KRR04349.1"/>
    </source>
</evidence>
<dbReference type="PANTHER" id="PTHR38597:SF1">
    <property type="entry name" value="BLL3834 PROTEIN"/>
    <property type="match status" value="1"/>
</dbReference>
<comment type="caution">
    <text evidence="1">The sequence shown here is derived from an EMBL/GenBank/DDBJ whole genome shotgun (WGS) entry which is preliminary data.</text>
</comment>
<dbReference type="STRING" id="1518501.CQ10_31360"/>
<dbReference type="Pfam" id="PF05559">
    <property type="entry name" value="DUF763"/>
    <property type="match status" value="1"/>
</dbReference>
<dbReference type="EMBL" id="LLXX01000126">
    <property type="protein sequence ID" value="KRR04349.1"/>
    <property type="molecule type" value="Genomic_DNA"/>
</dbReference>
<gene>
    <name evidence="1" type="ORF">CP49_21400</name>
</gene>
<proteinExistence type="predicted"/>
<reference evidence="1 2" key="1">
    <citation type="submission" date="2014-03" db="EMBL/GenBank/DDBJ databases">
        <title>Bradyrhizobium valentinum sp. nov., isolated from effective nodules of Lupinus mariae-josephae, a lupine endemic of basic-lime soils in Eastern Spain.</title>
        <authorList>
            <person name="Duran D."/>
            <person name="Rey L."/>
            <person name="Navarro A."/>
            <person name="Busquets A."/>
            <person name="Imperial J."/>
            <person name="Ruiz-Argueso T."/>
        </authorList>
    </citation>
    <scope>NUCLEOTIDE SEQUENCE [LARGE SCALE GENOMIC DNA]</scope>
    <source>
        <strain evidence="1 2">LmjM3</strain>
    </source>
</reference>
<evidence type="ECO:0000313" key="2">
    <source>
        <dbReference type="Proteomes" id="UP000051913"/>
    </source>
</evidence>
<organism evidence="1 2">
    <name type="scientific">Bradyrhizobium valentinum</name>
    <dbReference type="NCBI Taxonomy" id="1518501"/>
    <lineage>
        <taxon>Bacteria</taxon>
        <taxon>Pseudomonadati</taxon>
        <taxon>Pseudomonadota</taxon>
        <taxon>Alphaproteobacteria</taxon>
        <taxon>Hyphomicrobiales</taxon>
        <taxon>Nitrobacteraceae</taxon>
        <taxon>Bradyrhizobium</taxon>
    </lineage>
</organism>
<dbReference type="Proteomes" id="UP000051913">
    <property type="component" value="Unassembled WGS sequence"/>
</dbReference>
<accession>A0A0R3LF21</accession>
<dbReference type="PANTHER" id="PTHR38597">
    <property type="entry name" value="BLL3834 PROTEIN"/>
    <property type="match status" value="1"/>
</dbReference>
<evidence type="ECO:0008006" key="3">
    <source>
        <dbReference type="Google" id="ProtNLM"/>
    </source>
</evidence>
<keyword evidence="2" id="KW-1185">Reference proteome</keyword>
<protein>
    <recommendedName>
        <fullName evidence="3">DUF763 domain-containing protein</fullName>
    </recommendedName>
</protein>
<sequence>MSSLGAIITQAIVHHYGRDEFLRRLSHPFWFQSFGAVMGMDWHSSAITTSVIGALKRGLKPMENELGLRVCGDRGQHSRKTPDELRLIGERIGFDSTPLIRASRLVGHRATA</sequence>